<comment type="similarity">
    <text evidence="1">Belongs to the allantoicase family.</text>
</comment>
<dbReference type="PANTHER" id="PTHR12045:SF3">
    <property type="entry name" value="INACTIVE ALLANTOICASE-RELATED"/>
    <property type="match status" value="1"/>
</dbReference>
<protein>
    <submittedName>
        <fullName evidence="4">Putative allantoicase</fullName>
    </submittedName>
</protein>
<evidence type="ECO:0000259" key="3">
    <source>
        <dbReference type="Pfam" id="PF03561"/>
    </source>
</evidence>
<evidence type="ECO:0000256" key="1">
    <source>
        <dbReference type="ARBA" id="ARBA00009242"/>
    </source>
</evidence>
<dbReference type="PANTHER" id="PTHR12045">
    <property type="entry name" value="ALLANTOICASE"/>
    <property type="match status" value="1"/>
</dbReference>
<accession>A0A1R1PUK9</accession>
<dbReference type="EMBL" id="LSSK01000169">
    <property type="protein sequence ID" value="OMH84635.1"/>
    <property type="molecule type" value="Genomic_DNA"/>
</dbReference>
<comment type="caution">
    <text evidence="4">The sequence shown here is derived from an EMBL/GenBank/DDBJ whole genome shotgun (WGS) entry which is preliminary data.</text>
</comment>
<keyword evidence="5" id="KW-1185">Reference proteome</keyword>
<evidence type="ECO:0000313" key="5">
    <source>
        <dbReference type="Proteomes" id="UP000188320"/>
    </source>
</evidence>
<evidence type="ECO:0000313" key="4">
    <source>
        <dbReference type="EMBL" id="OMH84635.1"/>
    </source>
</evidence>
<feature type="domain" description="Allantoicase" evidence="3">
    <location>
        <begin position="6"/>
        <end position="83"/>
    </location>
</feature>
<dbReference type="GO" id="GO:0000256">
    <property type="term" value="P:allantoin catabolic process"/>
    <property type="evidence" value="ECO:0007669"/>
    <property type="project" value="InterPro"/>
</dbReference>
<evidence type="ECO:0000256" key="2">
    <source>
        <dbReference type="SAM" id="MobiDB-lite"/>
    </source>
</evidence>
<dbReference type="SUPFAM" id="SSF49785">
    <property type="entry name" value="Galactose-binding domain-like"/>
    <property type="match status" value="2"/>
</dbReference>
<dbReference type="OrthoDB" id="10266039at2759"/>
<feature type="domain" description="Allantoicase" evidence="3">
    <location>
        <begin position="101"/>
        <end position="243"/>
    </location>
</feature>
<dbReference type="InterPro" id="IPR015908">
    <property type="entry name" value="Allantoicase_dom"/>
</dbReference>
<dbReference type="Gene3D" id="2.60.120.260">
    <property type="entry name" value="Galactose-binding domain-like"/>
    <property type="match status" value="2"/>
</dbReference>
<name>A0A1R1PUK9_ZANCU</name>
<dbReference type="GO" id="GO:0004037">
    <property type="term" value="F:allantoicase activity"/>
    <property type="evidence" value="ECO:0007669"/>
    <property type="project" value="InterPro"/>
</dbReference>
<proteinExistence type="inferred from homology"/>
<feature type="region of interest" description="Disordered" evidence="2">
    <location>
        <begin position="245"/>
        <end position="315"/>
    </location>
</feature>
<sequence>MGAETACKVRIDGCLVPSEIGSPKKKKGELPFIWEPLLPLVEMKADRVHKLALWNETETVYNYIKVYIVPDGGISRLRVLGTVAPPLEVNKEIDLACVTNGAVVISATDETYGKKENLILPGYSKEEGTQGWITKRNRAAEKPSESAIIKLGDAGLLSHAVIETNNFIGNHPVEACIMACNSLSSNPESDPNCFWYQILSKKPLDPNTQNKFVLSLPKEPFSHVKLTIYPDGAVSRLRIFGHCVDPSSETSEDESTETATPNVEKPASTPSKPEPVVITPKRSGKKSAGSSHKRTTSSASNSAESPTRAKRGKNN</sequence>
<dbReference type="InterPro" id="IPR005164">
    <property type="entry name" value="Allantoicase"/>
</dbReference>
<dbReference type="Proteomes" id="UP000188320">
    <property type="component" value="Unassembled WGS sequence"/>
</dbReference>
<feature type="compositionally biased region" description="Polar residues" evidence="2">
    <location>
        <begin position="296"/>
        <end position="305"/>
    </location>
</feature>
<dbReference type="AlphaFoldDB" id="A0A1R1PUK9"/>
<dbReference type="Pfam" id="PF03561">
    <property type="entry name" value="Allantoicase"/>
    <property type="match status" value="2"/>
</dbReference>
<reference evidence="5" key="1">
    <citation type="submission" date="2017-01" db="EMBL/GenBank/DDBJ databases">
        <authorList>
            <person name="Wang Y."/>
            <person name="White M."/>
            <person name="Kvist S."/>
            <person name="Moncalvo J.-M."/>
        </authorList>
    </citation>
    <scope>NUCLEOTIDE SEQUENCE [LARGE SCALE GENOMIC DNA]</scope>
    <source>
        <strain evidence="5">COL-18-3</strain>
    </source>
</reference>
<organism evidence="4 5">
    <name type="scientific">Zancudomyces culisetae</name>
    <name type="common">Gut fungus</name>
    <name type="synonym">Smittium culisetae</name>
    <dbReference type="NCBI Taxonomy" id="1213189"/>
    <lineage>
        <taxon>Eukaryota</taxon>
        <taxon>Fungi</taxon>
        <taxon>Fungi incertae sedis</taxon>
        <taxon>Zoopagomycota</taxon>
        <taxon>Kickxellomycotina</taxon>
        <taxon>Harpellomycetes</taxon>
        <taxon>Harpellales</taxon>
        <taxon>Legeriomycetaceae</taxon>
        <taxon>Zancudomyces</taxon>
    </lineage>
</organism>
<gene>
    <name evidence="4" type="ORF">AX774_g1847</name>
</gene>
<dbReference type="InterPro" id="IPR008979">
    <property type="entry name" value="Galactose-bd-like_sf"/>
</dbReference>